<reference evidence="1" key="1">
    <citation type="submission" date="2019-08" db="EMBL/GenBank/DDBJ databases">
        <authorList>
            <person name="Kucharzyk K."/>
            <person name="Murdoch R.W."/>
            <person name="Higgins S."/>
            <person name="Loffler F."/>
        </authorList>
    </citation>
    <scope>NUCLEOTIDE SEQUENCE</scope>
</reference>
<sequence>MGVKALLLDEKDTVATCMDGAGKGDVVTCIGTASRQVLCVQAIPPCHKIALKDMQENEDVYKYGQVIGRTTQVIREGALVWHENLVGFERDYETELL</sequence>
<proteinExistence type="predicted"/>
<dbReference type="InterPro" id="IPR044144">
    <property type="entry name" value="SAF_UxaA/GarD"/>
</dbReference>
<accession>A0A644X8E1</accession>
<evidence type="ECO:0000313" key="1">
    <source>
        <dbReference type="EMBL" id="MPM12081.1"/>
    </source>
</evidence>
<dbReference type="Gene3D" id="2.30.130.110">
    <property type="match status" value="1"/>
</dbReference>
<organism evidence="1">
    <name type="scientific">bioreactor metagenome</name>
    <dbReference type="NCBI Taxonomy" id="1076179"/>
    <lineage>
        <taxon>unclassified sequences</taxon>
        <taxon>metagenomes</taxon>
        <taxon>ecological metagenomes</taxon>
    </lineage>
</organism>
<comment type="caution">
    <text evidence="1">The sequence shown here is derived from an EMBL/GenBank/DDBJ whole genome shotgun (WGS) entry which is preliminary data.</text>
</comment>
<protein>
    <submittedName>
        <fullName evidence="1">Uncharacterized protein</fullName>
    </submittedName>
</protein>
<dbReference type="CDD" id="cd11613">
    <property type="entry name" value="SAF_AH_GD"/>
    <property type="match status" value="1"/>
</dbReference>
<dbReference type="AlphaFoldDB" id="A0A644X8E1"/>
<name>A0A644X8E1_9ZZZZ</name>
<gene>
    <name evidence="1" type="ORF">SDC9_58432</name>
</gene>
<dbReference type="EMBL" id="VSSQ01001919">
    <property type="protein sequence ID" value="MPM12081.1"/>
    <property type="molecule type" value="Genomic_DNA"/>
</dbReference>